<proteinExistence type="predicted"/>
<protein>
    <submittedName>
        <fullName evidence="1">dUTPase</fullName>
    </submittedName>
</protein>
<dbReference type="AlphaFoldDB" id="A0A3A1R9X4"/>
<dbReference type="OrthoDB" id="5506143at2"/>
<dbReference type="InterPro" id="IPR016947">
    <property type="entry name" value="UCP030140"/>
</dbReference>
<keyword evidence="2" id="KW-1185">Reference proteome</keyword>
<organism evidence="1 2">
    <name type="scientific">Bacillus salacetis</name>
    <dbReference type="NCBI Taxonomy" id="2315464"/>
    <lineage>
        <taxon>Bacteria</taxon>
        <taxon>Bacillati</taxon>
        <taxon>Bacillota</taxon>
        <taxon>Bacilli</taxon>
        <taxon>Bacillales</taxon>
        <taxon>Bacillaceae</taxon>
        <taxon>Bacillus</taxon>
    </lineage>
</organism>
<sequence>MNINHLLEMQRELDTYIEEEHGLEETDLFDKKVLALLVEVGELANETRCFKFWSTKQPSEKNVILEEFVDGVHFILSLGINIGIQHFELREASYLEEDVTKQFLEIYNSIHDFTNGRSVSEYDQLVHQYFYLGEILGFSHEDVVHAYKEKNDVNYKRQQEGY</sequence>
<dbReference type="InterPro" id="IPR014871">
    <property type="entry name" value="dUTPase/dCTP_pyrophosphatase"/>
</dbReference>
<name>A0A3A1R9X4_9BACI</name>
<reference evidence="1 2" key="1">
    <citation type="submission" date="2018-09" db="EMBL/GenBank/DDBJ databases">
        <title>Bacillus saliacetes sp. nov., isolated from Thai shrimp paste (Ka-pi).</title>
        <authorList>
            <person name="Daroonpunt R."/>
            <person name="Tanasupawat S."/>
            <person name="Yiamsombut S."/>
        </authorList>
    </citation>
    <scope>NUCLEOTIDE SEQUENCE [LARGE SCALE GENOMIC DNA]</scope>
    <source>
        <strain evidence="1 2">SKP7-4</strain>
    </source>
</reference>
<dbReference type="RefSeq" id="WP_119545639.1">
    <property type="nucleotide sequence ID" value="NZ_QXIR01000003.1"/>
</dbReference>
<dbReference type="SUPFAM" id="SSF101386">
    <property type="entry name" value="all-alpha NTP pyrophosphatases"/>
    <property type="match status" value="1"/>
</dbReference>
<dbReference type="Proteomes" id="UP000265801">
    <property type="component" value="Unassembled WGS sequence"/>
</dbReference>
<dbReference type="Gene3D" id="1.10.4010.10">
    <property type="entry name" value="Type II deoxyuridine triphosphatase"/>
    <property type="match status" value="1"/>
</dbReference>
<evidence type="ECO:0000313" key="1">
    <source>
        <dbReference type="EMBL" id="RIW37760.1"/>
    </source>
</evidence>
<accession>A0A3A1R9X4</accession>
<dbReference type="PIRSF" id="PIRSF030140">
    <property type="entry name" value="UCP030140"/>
    <property type="match status" value="1"/>
</dbReference>
<gene>
    <name evidence="1" type="ORF">D3H55_04135</name>
</gene>
<evidence type="ECO:0000313" key="2">
    <source>
        <dbReference type="Proteomes" id="UP000265801"/>
    </source>
</evidence>
<dbReference type="Pfam" id="PF08761">
    <property type="entry name" value="dUTPase_2"/>
    <property type="match status" value="1"/>
</dbReference>
<dbReference type="CDD" id="cd11527">
    <property type="entry name" value="NTP-PPase_dUTPase"/>
    <property type="match status" value="1"/>
</dbReference>
<comment type="caution">
    <text evidence="1">The sequence shown here is derived from an EMBL/GenBank/DDBJ whole genome shotgun (WGS) entry which is preliminary data.</text>
</comment>
<dbReference type="EMBL" id="QXIR01000003">
    <property type="protein sequence ID" value="RIW37760.1"/>
    <property type="molecule type" value="Genomic_DNA"/>
</dbReference>